<sequence length="131" mass="13690">MNEQDPRSTTTLLSDAMVHVSGLVRKEIDLARAEADRSLRKVGTALGLIVSALLVILVALNVLVAAVVAGLAEVTDLNAGWSALIVGIVFMIIAFIMVRTGLSQLQSASLAPKRSVESVKQDAAAVKGAIK</sequence>
<dbReference type="InterPro" id="IPR009937">
    <property type="entry name" value="Phage_holin_3_6"/>
</dbReference>
<reference evidence="2 3" key="1">
    <citation type="submission" date="2018-11" db="EMBL/GenBank/DDBJ databases">
        <title>Mesobaculum littorinae gen. nov., sp. nov., isolated from Littorina scabra that represents a novel genus of the order Rhodobacteraceae.</title>
        <authorList>
            <person name="Li F."/>
        </authorList>
    </citation>
    <scope>NUCLEOTIDE SEQUENCE [LARGE SCALE GENOMIC DNA]</scope>
    <source>
        <strain evidence="2 3">M0103</strain>
    </source>
</reference>
<dbReference type="OrthoDB" id="7865288at2"/>
<accession>A0A438AIC7</accession>
<protein>
    <submittedName>
        <fullName evidence="2">Phage holin family protein</fullName>
    </submittedName>
</protein>
<feature type="transmembrane region" description="Helical" evidence="1">
    <location>
        <begin position="78"/>
        <end position="98"/>
    </location>
</feature>
<dbReference type="EMBL" id="RQXX01000002">
    <property type="protein sequence ID" value="RVV98388.1"/>
    <property type="molecule type" value="Genomic_DNA"/>
</dbReference>
<dbReference type="RefSeq" id="WP_127905621.1">
    <property type="nucleotide sequence ID" value="NZ_RQXX01000002.1"/>
</dbReference>
<evidence type="ECO:0000313" key="3">
    <source>
        <dbReference type="Proteomes" id="UP000285908"/>
    </source>
</evidence>
<evidence type="ECO:0000313" key="2">
    <source>
        <dbReference type="EMBL" id="RVV98388.1"/>
    </source>
</evidence>
<name>A0A438AIC7_9RHOB</name>
<organism evidence="2 3">
    <name type="scientific">Mesobaculum littorinae</name>
    <dbReference type="NCBI Taxonomy" id="2486419"/>
    <lineage>
        <taxon>Bacteria</taxon>
        <taxon>Pseudomonadati</taxon>
        <taxon>Pseudomonadota</taxon>
        <taxon>Alphaproteobacteria</taxon>
        <taxon>Rhodobacterales</taxon>
        <taxon>Roseobacteraceae</taxon>
        <taxon>Mesobaculum</taxon>
    </lineage>
</organism>
<proteinExistence type="predicted"/>
<keyword evidence="1" id="KW-0812">Transmembrane</keyword>
<gene>
    <name evidence="2" type="ORF">EKE94_05550</name>
</gene>
<evidence type="ECO:0000256" key="1">
    <source>
        <dbReference type="SAM" id="Phobius"/>
    </source>
</evidence>
<dbReference type="Proteomes" id="UP000285908">
    <property type="component" value="Unassembled WGS sequence"/>
</dbReference>
<keyword evidence="1" id="KW-1133">Transmembrane helix</keyword>
<keyword evidence="1" id="KW-0472">Membrane</keyword>
<feature type="transmembrane region" description="Helical" evidence="1">
    <location>
        <begin position="45"/>
        <end position="72"/>
    </location>
</feature>
<dbReference type="Pfam" id="PF07332">
    <property type="entry name" value="Phage_holin_3_6"/>
    <property type="match status" value="1"/>
</dbReference>
<comment type="caution">
    <text evidence="2">The sequence shown here is derived from an EMBL/GenBank/DDBJ whole genome shotgun (WGS) entry which is preliminary data.</text>
</comment>
<keyword evidence="3" id="KW-1185">Reference proteome</keyword>
<dbReference type="AlphaFoldDB" id="A0A438AIC7"/>